<dbReference type="InterPro" id="IPR005123">
    <property type="entry name" value="Oxoglu/Fe-dep_dioxygenase_dom"/>
</dbReference>
<evidence type="ECO:0000256" key="1">
    <source>
        <dbReference type="ARBA" id="ARBA00001954"/>
    </source>
</evidence>
<dbReference type="STRING" id="865937.Gilli_0379"/>
<dbReference type="OrthoDB" id="190276at2"/>
<organism evidence="10 11">
    <name type="scientific">Gillisia limnaea (strain DSM 15749 / LMG 21470 / R-8282)</name>
    <dbReference type="NCBI Taxonomy" id="865937"/>
    <lineage>
        <taxon>Bacteria</taxon>
        <taxon>Pseudomonadati</taxon>
        <taxon>Bacteroidota</taxon>
        <taxon>Flavobacteriia</taxon>
        <taxon>Flavobacteriales</taxon>
        <taxon>Flavobacteriaceae</taxon>
        <taxon>Gillisia</taxon>
    </lineage>
</organism>
<dbReference type="RefSeq" id="WP_006987419.1">
    <property type="nucleotide sequence ID" value="NZ_JH594605.1"/>
</dbReference>
<keyword evidence="3" id="KW-0227">DNA damage</keyword>
<dbReference type="Gene3D" id="2.60.120.590">
    <property type="entry name" value="Alpha-ketoglutarate-dependent dioxygenase AlkB-like"/>
    <property type="match status" value="1"/>
</dbReference>
<dbReference type="PANTHER" id="PTHR31212">
    <property type="entry name" value="ALPHA-KETOGLUTARATE-DEPENDENT DIOXYGENASE ALKB HOMOLOG 3"/>
    <property type="match status" value="1"/>
</dbReference>
<dbReference type="EMBL" id="JH594605">
    <property type="protein sequence ID" value="EHQ04527.1"/>
    <property type="molecule type" value="Genomic_DNA"/>
</dbReference>
<dbReference type="GO" id="GO:0051213">
    <property type="term" value="F:dioxygenase activity"/>
    <property type="evidence" value="ECO:0007669"/>
    <property type="project" value="UniProtKB-KW"/>
</dbReference>
<evidence type="ECO:0000256" key="3">
    <source>
        <dbReference type="ARBA" id="ARBA00022763"/>
    </source>
</evidence>
<evidence type="ECO:0000259" key="9">
    <source>
        <dbReference type="PROSITE" id="PS51471"/>
    </source>
</evidence>
<accession>H2BRK8</accession>
<dbReference type="AlphaFoldDB" id="H2BRK8"/>
<evidence type="ECO:0000256" key="4">
    <source>
        <dbReference type="ARBA" id="ARBA00022842"/>
    </source>
</evidence>
<dbReference type="GO" id="GO:0016705">
    <property type="term" value="F:oxidoreductase activity, acting on paired donors, with incorporation or reduction of molecular oxygen"/>
    <property type="evidence" value="ECO:0007669"/>
    <property type="project" value="UniProtKB-ARBA"/>
</dbReference>
<dbReference type="GO" id="GO:0140097">
    <property type="term" value="F:catalytic activity, acting on DNA"/>
    <property type="evidence" value="ECO:0007669"/>
    <property type="project" value="UniProtKB-ARBA"/>
</dbReference>
<keyword evidence="5" id="KW-0223">Dioxygenase</keyword>
<dbReference type="PROSITE" id="PS51471">
    <property type="entry name" value="FE2OG_OXY"/>
    <property type="match status" value="1"/>
</dbReference>
<feature type="domain" description="Fe2OG dioxygenase" evidence="9">
    <location>
        <begin position="101"/>
        <end position="199"/>
    </location>
</feature>
<dbReference type="GO" id="GO:0046872">
    <property type="term" value="F:metal ion binding"/>
    <property type="evidence" value="ECO:0007669"/>
    <property type="project" value="UniProtKB-KW"/>
</dbReference>
<dbReference type="GO" id="GO:0032451">
    <property type="term" value="F:demethylase activity"/>
    <property type="evidence" value="ECO:0007669"/>
    <property type="project" value="UniProtKB-ARBA"/>
</dbReference>
<dbReference type="InterPro" id="IPR037151">
    <property type="entry name" value="AlkB-like_sf"/>
</dbReference>
<dbReference type="eggNOG" id="COG3145">
    <property type="taxonomic scope" value="Bacteria"/>
</dbReference>
<keyword evidence="11" id="KW-1185">Reference proteome</keyword>
<keyword evidence="6" id="KW-0560">Oxidoreductase</keyword>
<evidence type="ECO:0000256" key="6">
    <source>
        <dbReference type="ARBA" id="ARBA00023002"/>
    </source>
</evidence>
<name>H2BRK8_GILLR</name>
<keyword evidence="4" id="KW-0460">Magnesium</keyword>
<reference evidence="11" key="1">
    <citation type="journal article" date="2012" name="Stand. Genomic Sci.">
        <title>Genome sequence of the Antarctic rhodopsins-containing flavobacterium Gillisia limnaea type strain (R-8282(T)).</title>
        <authorList>
            <person name="Riedel T."/>
            <person name="Held B."/>
            <person name="Nolan M."/>
            <person name="Lucas S."/>
            <person name="Lapidus A."/>
            <person name="Tice H."/>
            <person name="Del Rio T.G."/>
            <person name="Cheng J.F."/>
            <person name="Han C."/>
            <person name="Tapia R."/>
            <person name="Goodwin L.A."/>
            <person name="Pitluck S."/>
            <person name="Liolios K."/>
            <person name="Mavromatis K."/>
            <person name="Pagani I."/>
            <person name="Ivanova N."/>
            <person name="Mikhailova N."/>
            <person name="Pati A."/>
            <person name="Chen A."/>
            <person name="Palaniappan K."/>
            <person name="Land M."/>
            <person name="Rohde M."/>
            <person name="Tindall B.J."/>
            <person name="Detter J.C."/>
            <person name="Goker M."/>
            <person name="Bristow J."/>
            <person name="Eisen J.A."/>
            <person name="Markowitz V."/>
            <person name="Hugenholtz P."/>
            <person name="Kyrpides N.C."/>
            <person name="Klenk H.P."/>
            <person name="Woyke T."/>
        </authorList>
    </citation>
    <scope>NUCLEOTIDE SEQUENCE [LARGE SCALE GENOMIC DNA]</scope>
    <source>
        <strain evidence="11">DSM 15749 / LMG 21470 / R-8282</strain>
    </source>
</reference>
<keyword evidence="2" id="KW-0479">Metal-binding</keyword>
<dbReference type="SUPFAM" id="SSF51197">
    <property type="entry name" value="Clavaminate synthase-like"/>
    <property type="match status" value="1"/>
</dbReference>
<comment type="cofactor">
    <cofactor evidence="1">
        <name>Fe(2+)</name>
        <dbReference type="ChEBI" id="CHEBI:29033"/>
    </cofactor>
</comment>
<dbReference type="Pfam" id="PF13532">
    <property type="entry name" value="2OG-FeII_Oxy_2"/>
    <property type="match status" value="1"/>
</dbReference>
<protein>
    <submittedName>
        <fullName evidence="10">2OG-Fe(II) oxygenase</fullName>
    </submittedName>
</protein>
<dbReference type="FunFam" id="2.60.120.590:FF:000004">
    <property type="entry name" value="DNA oxidative demethylase ALKBH2"/>
    <property type="match status" value="1"/>
</dbReference>
<dbReference type="GO" id="GO:0016787">
    <property type="term" value="F:hydrolase activity"/>
    <property type="evidence" value="ECO:0007669"/>
    <property type="project" value="UniProtKB-ARBA"/>
</dbReference>
<dbReference type="InterPro" id="IPR032854">
    <property type="entry name" value="ALKBH3"/>
</dbReference>
<proteinExistence type="predicted"/>
<keyword evidence="7" id="KW-0408">Iron</keyword>
<gene>
    <name evidence="10" type="ORF">Gilli_0379</name>
</gene>
<sequence length="199" mass="23078">MDLFSFEEFNLNLPNANVTYCAGFLEPNTADRYFQIFLKELNWQHHDITIFGKKIPQPRLTALYAINELPYSYSNLTLIPKKFTLELLEIQQKVNAHTGKDFTHCLVNLYRDGNDSMGWHSDDEKELGIDPVIASVSLGGVRSFQLKHKNIKDQRFKLDLEHGSLFLMAGSTQHFWKHQLPKTKKQVAPRINLTFRTIL</sequence>
<evidence type="ECO:0000256" key="5">
    <source>
        <dbReference type="ARBA" id="ARBA00022964"/>
    </source>
</evidence>
<evidence type="ECO:0000256" key="8">
    <source>
        <dbReference type="ARBA" id="ARBA00023204"/>
    </source>
</evidence>
<evidence type="ECO:0000256" key="2">
    <source>
        <dbReference type="ARBA" id="ARBA00022723"/>
    </source>
</evidence>
<dbReference type="Proteomes" id="UP000003844">
    <property type="component" value="Unassembled WGS sequence"/>
</dbReference>
<evidence type="ECO:0000313" key="11">
    <source>
        <dbReference type="Proteomes" id="UP000003844"/>
    </source>
</evidence>
<dbReference type="HOGENOM" id="CLU_048788_5_2_10"/>
<evidence type="ECO:0000256" key="7">
    <source>
        <dbReference type="ARBA" id="ARBA00023004"/>
    </source>
</evidence>
<evidence type="ECO:0000313" key="10">
    <source>
        <dbReference type="EMBL" id="EHQ04527.1"/>
    </source>
</evidence>
<dbReference type="InterPro" id="IPR027450">
    <property type="entry name" value="AlkB-like"/>
</dbReference>
<dbReference type="PANTHER" id="PTHR31212:SF4">
    <property type="entry name" value="ALPHA-KETOGLUTARATE-DEPENDENT DIOXYGENASE ALKB HOMOLOG 3"/>
    <property type="match status" value="1"/>
</dbReference>
<keyword evidence="8" id="KW-0234">DNA repair</keyword>
<dbReference type="GO" id="GO:0006307">
    <property type="term" value="P:DNA alkylation repair"/>
    <property type="evidence" value="ECO:0007669"/>
    <property type="project" value="InterPro"/>
</dbReference>